<comment type="caution">
    <text evidence="1">The sequence shown here is derived from an EMBL/GenBank/DDBJ whole genome shotgun (WGS) entry which is preliminary data.</text>
</comment>
<dbReference type="EMBL" id="BGPR01015524">
    <property type="protein sequence ID" value="GBN69604.1"/>
    <property type="molecule type" value="Genomic_DNA"/>
</dbReference>
<dbReference type="AlphaFoldDB" id="A0A4Y2R1N8"/>
<name>A0A4Y2R1N8_ARAVE</name>
<proteinExistence type="predicted"/>
<gene>
    <name evidence="1" type="ORF">AVEN_122739_1</name>
</gene>
<evidence type="ECO:0000313" key="1">
    <source>
        <dbReference type="EMBL" id="GBN69604.1"/>
    </source>
</evidence>
<accession>A0A4Y2R1N8</accession>
<organism evidence="1 2">
    <name type="scientific">Araneus ventricosus</name>
    <name type="common">Orbweaver spider</name>
    <name type="synonym">Epeira ventricosa</name>
    <dbReference type="NCBI Taxonomy" id="182803"/>
    <lineage>
        <taxon>Eukaryota</taxon>
        <taxon>Metazoa</taxon>
        <taxon>Ecdysozoa</taxon>
        <taxon>Arthropoda</taxon>
        <taxon>Chelicerata</taxon>
        <taxon>Arachnida</taxon>
        <taxon>Araneae</taxon>
        <taxon>Araneomorphae</taxon>
        <taxon>Entelegynae</taxon>
        <taxon>Araneoidea</taxon>
        <taxon>Araneidae</taxon>
        <taxon>Araneus</taxon>
    </lineage>
</organism>
<protein>
    <submittedName>
        <fullName evidence="1">Uncharacterized protein</fullName>
    </submittedName>
</protein>
<evidence type="ECO:0000313" key="2">
    <source>
        <dbReference type="Proteomes" id="UP000499080"/>
    </source>
</evidence>
<sequence length="98" mass="11223">MKYGIRPLPLHVTQIHPQPVTPVLDPRLLRFIRRTTHSKSLPPPNTNAYLLSTMLIYGRQSKWSGGYRDRLDMQPSAPHRINSDWVSTLTTGFGVERS</sequence>
<dbReference type="Proteomes" id="UP000499080">
    <property type="component" value="Unassembled WGS sequence"/>
</dbReference>
<keyword evidence="2" id="KW-1185">Reference proteome</keyword>
<reference evidence="1 2" key="1">
    <citation type="journal article" date="2019" name="Sci. Rep.">
        <title>Orb-weaving spider Araneus ventricosus genome elucidates the spidroin gene catalogue.</title>
        <authorList>
            <person name="Kono N."/>
            <person name="Nakamura H."/>
            <person name="Ohtoshi R."/>
            <person name="Moran D.A.P."/>
            <person name="Shinohara A."/>
            <person name="Yoshida Y."/>
            <person name="Fujiwara M."/>
            <person name="Mori M."/>
            <person name="Tomita M."/>
            <person name="Arakawa K."/>
        </authorList>
    </citation>
    <scope>NUCLEOTIDE SEQUENCE [LARGE SCALE GENOMIC DNA]</scope>
</reference>